<protein>
    <submittedName>
        <fullName evidence="1">Unannotated protein</fullName>
    </submittedName>
</protein>
<evidence type="ECO:0000313" key="1">
    <source>
        <dbReference type="EMBL" id="CAB4930197.1"/>
    </source>
</evidence>
<dbReference type="Pfam" id="PF06841">
    <property type="entry name" value="Phage_T4_gp19"/>
    <property type="match status" value="1"/>
</dbReference>
<dbReference type="PANTHER" id="PTHR38009">
    <property type="entry name" value="CONSERVED HYPOTHETICAL PHAGE TAIL PROTEIN"/>
    <property type="match status" value="1"/>
</dbReference>
<dbReference type="InterPro" id="IPR011747">
    <property type="entry name" value="CHP02241"/>
</dbReference>
<dbReference type="InterPro" id="IPR010667">
    <property type="entry name" value="Phage_T4_Gp19"/>
</dbReference>
<name>A0A6J7IJA9_9ZZZZ</name>
<organism evidence="1">
    <name type="scientific">freshwater metagenome</name>
    <dbReference type="NCBI Taxonomy" id="449393"/>
    <lineage>
        <taxon>unclassified sequences</taxon>
        <taxon>metagenomes</taxon>
        <taxon>ecological metagenomes</taxon>
    </lineage>
</organism>
<sequence>MALSDGEVLTSYSFQFSIDGENIPNVVEVNNIQQQTSTIETKSMTPGGQYVIQQMLGPRQSGTLQVTVLASGNSAVTQWFLAGLGGDFKGARKTAQLVYLDTYGAPVQTVEFQNVMVTGVSYGALKAGEAQGINMTLSMTFTDMTIG</sequence>
<dbReference type="GO" id="GO:0005198">
    <property type="term" value="F:structural molecule activity"/>
    <property type="evidence" value="ECO:0007669"/>
    <property type="project" value="InterPro"/>
</dbReference>
<dbReference type="PANTHER" id="PTHR38009:SF1">
    <property type="entry name" value="CONSERVED HYPOTHETICAL PHAGE TAIL PROTEIN"/>
    <property type="match status" value="1"/>
</dbReference>
<accession>A0A6J7IJA9</accession>
<dbReference type="AlphaFoldDB" id="A0A6J7IJA9"/>
<dbReference type="EMBL" id="CAFBNE010000004">
    <property type="protein sequence ID" value="CAB4930197.1"/>
    <property type="molecule type" value="Genomic_DNA"/>
</dbReference>
<reference evidence="1" key="1">
    <citation type="submission" date="2020-05" db="EMBL/GenBank/DDBJ databases">
        <authorList>
            <person name="Chiriac C."/>
            <person name="Salcher M."/>
            <person name="Ghai R."/>
            <person name="Kavagutti S V."/>
        </authorList>
    </citation>
    <scope>NUCLEOTIDE SEQUENCE</scope>
</reference>
<gene>
    <name evidence="1" type="ORF">UFOPK3772_00200</name>
</gene>
<proteinExistence type="predicted"/>